<keyword evidence="9 10" id="KW-0413">Isomerase</keyword>
<dbReference type="SUPFAM" id="SSF55811">
    <property type="entry name" value="Nudix"/>
    <property type="match status" value="1"/>
</dbReference>
<evidence type="ECO:0000313" key="15">
    <source>
        <dbReference type="Proteomes" id="UP000435304"/>
    </source>
</evidence>
<dbReference type="CDD" id="cd02885">
    <property type="entry name" value="NUDIX_IPP_Isomerase"/>
    <property type="match status" value="1"/>
</dbReference>
<dbReference type="InterPro" id="IPR011876">
    <property type="entry name" value="IsopentenylPP_isomerase_typ1"/>
</dbReference>
<feature type="binding site" evidence="10">
    <location>
        <position position="68"/>
    </location>
    <ligand>
        <name>Mn(2+)</name>
        <dbReference type="ChEBI" id="CHEBI:29035"/>
    </ligand>
</feature>
<evidence type="ECO:0000256" key="10">
    <source>
        <dbReference type="HAMAP-Rule" id="MF_00202"/>
    </source>
</evidence>
<organism evidence="14 15">
    <name type="scientific">Auraticoccus cholistanensis</name>
    <dbReference type="NCBI Taxonomy" id="2656650"/>
    <lineage>
        <taxon>Bacteria</taxon>
        <taxon>Bacillati</taxon>
        <taxon>Actinomycetota</taxon>
        <taxon>Actinomycetes</taxon>
        <taxon>Propionibacteriales</taxon>
        <taxon>Propionibacteriaceae</taxon>
        <taxon>Auraticoccus</taxon>
    </lineage>
</organism>
<reference evidence="14 15" key="1">
    <citation type="submission" date="2019-12" db="EMBL/GenBank/DDBJ databases">
        <title>Auraticoccus cholistani sp. nov., an actinomycete isolated from soil of Cholistan desert.</title>
        <authorList>
            <person name="Cheema M.T."/>
        </authorList>
    </citation>
    <scope>NUCLEOTIDE SEQUENCE [LARGE SCALE GENOMIC DNA]</scope>
    <source>
        <strain evidence="14 15">F435</strain>
    </source>
</reference>
<comment type="caution">
    <text evidence="14">The sequence shown here is derived from an EMBL/GenBank/DDBJ whole genome shotgun (WGS) entry which is preliminary data.</text>
</comment>
<dbReference type="InterPro" id="IPR056375">
    <property type="entry name" value="Idi_bact"/>
</dbReference>
<feature type="region of interest" description="Disordered" evidence="12">
    <location>
        <begin position="174"/>
        <end position="193"/>
    </location>
</feature>
<feature type="binding site" evidence="10">
    <location>
        <position position="115"/>
    </location>
    <ligand>
        <name>Mn(2+)</name>
        <dbReference type="ChEBI" id="CHEBI:29035"/>
    </ligand>
</feature>
<proteinExistence type="inferred from homology"/>
<keyword evidence="15" id="KW-1185">Reference proteome</keyword>
<evidence type="ECO:0000256" key="7">
    <source>
        <dbReference type="ARBA" id="ARBA00023211"/>
    </source>
</evidence>
<dbReference type="PANTHER" id="PTHR10885:SF0">
    <property type="entry name" value="ISOPENTENYL-DIPHOSPHATE DELTA-ISOMERASE"/>
    <property type="match status" value="1"/>
</dbReference>
<comment type="cofactor">
    <cofactor evidence="10">
        <name>Mg(2+)</name>
        <dbReference type="ChEBI" id="CHEBI:18420"/>
    </cofactor>
    <text evidence="10">Binds 1 Mg(2+) ion per subunit. The magnesium ion binds only when substrate is bound.</text>
</comment>
<dbReference type="InterPro" id="IPR015797">
    <property type="entry name" value="NUDIX_hydrolase-like_dom_sf"/>
</dbReference>
<dbReference type="InterPro" id="IPR000086">
    <property type="entry name" value="NUDIX_hydrolase_dom"/>
</dbReference>
<comment type="function">
    <text evidence="10">Catalyzes the 1,3-allylic rearrangement of the homoallylic substrate isopentenyl (IPP) to its highly electrophilic allylic isomer, dimethylallyl diphosphate (DMAPP).</text>
</comment>
<name>A0A6A9UR71_9ACTN</name>
<dbReference type="EMBL" id="WPCU01000004">
    <property type="protein sequence ID" value="MVA75243.1"/>
    <property type="molecule type" value="Genomic_DNA"/>
</dbReference>
<comment type="catalytic activity">
    <reaction evidence="10">
        <text>isopentenyl diphosphate = dimethylallyl diphosphate</text>
        <dbReference type="Rhea" id="RHEA:23284"/>
        <dbReference type="ChEBI" id="CHEBI:57623"/>
        <dbReference type="ChEBI" id="CHEBI:128769"/>
        <dbReference type="EC" id="5.3.3.2"/>
    </reaction>
</comment>
<evidence type="ECO:0000256" key="3">
    <source>
        <dbReference type="ARBA" id="ARBA00012057"/>
    </source>
</evidence>
<keyword evidence="7 10" id="KW-0464">Manganese</keyword>
<feature type="binding site" evidence="10">
    <location>
        <position position="113"/>
    </location>
    <ligand>
        <name>Mn(2+)</name>
        <dbReference type="ChEBI" id="CHEBI:29035"/>
    </ligand>
</feature>
<sequence>MTDAVVLVDPEGHAIGQAPRATVHDSDTPLHLAFSLHLLDDRDRVLLTRRALTKRTWPGVWTNSCCGHPRPDEPLEVAVVRRVREELGVGVTALECLLPRFRYRAVDASGMVENELCPVFVARVDGEVLADPDEVAEWTWVDWADLVRAITAVPAAFSPWAAKAVPELTAAGFGPGRPPAPGPAAPAAGGAGG</sequence>
<keyword evidence="5 10" id="KW-0479">Metal-binding</keyword>
<comment type="cofactor">
    <cofactor evidence="10">
        <name>Mn(2+)</name>
        <dbReference type="ChEBI" id="CHEBI:29035"/>
    </cofactor>
    <text evidence="10">Binds 1 Mn(2+) ion per subunit.</text>
</comment>
<evidence type="ECO:0000313" key="14">
    <source>
        <dbReference type="EMBL" id="MVA75243.1"/>
    </source>
</evidence>
<evidence type="ECO:0000256" key="12">
    <source>
        <dbReference type="SAM" id="MobiDB-lite"/>
    </source>
</evidence>
<evidence type="ECO:0000256" key="6">
    <source>
        <dbReference type="ARBA" id="ARBA00022842"/>
    </source>
</evidence>
<dbReference type="UniPathway" id="UPA00059">
    <property type="reaction ID" value="UER00104"/>
</dbReference>
<evidence type="ECO:0000256" key="5">
    <source>
        <dbReference type="ARBA" id="ARBA00022723"/>
    </source>
</evidence>
<comment type="subcellular location">
    <subcellularLocation>
        <location evidence="10">Cytoplasm</location>
    </subcellularLocation>
</comment>
<keyword evidence="4 10" id="KW-0963">Cytoplasm</keyword>
<comment type="pathway">
    <text evidence="1 10">Isoprenoid biosynthesis; dimethylallyl diphosphate biosynthesis; dimethylallyl diphosphate from isopentenyl diphosphate: step 1/1.</text>
</comment>
<evidence type="ECO:0000256" key="11">
    <source>
        <dbReference type="PIRSR" id="PIRSR018427-1"/>
    </source>
</evidence>
<dbReference type="NCBIfam" id="NF002995">
    <property type="entry name" value="PRK03759.1"/>
    <property type="match status" value="1"/>
</dbReference>
<dbReference type="EC" id="5.3.3.2" evidence="3 10"/>
<dbReference type="Pfam" id="PF00293">
    <property type="entry name" value="NUDIX"/>
    <property type="match status" value="1"/>
</dbReference>
<feature type="binding site" evidence="10">
    <location>
        <position position="86"/>
    </location>
    <ligand>
        <name>Mg(2+)</name>
        <dbReference type="ChEBI" id="CHEBI:18420"/>
    </ligand>
</feature>
<dbReference type="GO" id="GO:0046872">
    <property type="term" value="F:metal ion binding"/>
    <property type="evidence" value="ECO:0007669"/>
    <property type="project" value="UniProtKB-KW"/>
</dbReference>
<feature type="binding site" evidence="10">
    <location>
        <position position="24"/>
    </location>
    <ligand>
        <name>Mn(2+)</name>
        <dbReference type="ChEBI" id="CHEBI:29035"/>
    </ligand>
</feature>
<dbReference type="PROSITE" id="PS51462">
    <property type="entry name" value="NUDIX"/>
    <property type="match status" value="1"/>
</dbReference>
<dbReference type="HAMAP" id="MF_00202">
    <property type="entry name" value="Idi"/>
    <property type="match status" value="1"/>
</dbReference>
<feature type="active site" evidence="10 11">
    <location>
        <position position="66"/>
    </location>
</feature>
<dbReference type="GO" id="GO:0004452">
    <property type="term" value="F:isopentenyl-diphosphate delta-isomerase activity"/>
    <property type="evidence" value="ECO:0007669"/>
    <property type="project" value="UniProtKB-UniRule"/>
</dbReference>
<dbReference type="PIRSF" id="PIRSF018427">
    <property type="entry name" value="Isopntndiph_ism"/>
    <property type="match status" value="1"/>
</dbReference>
<keyword evidence="8 10" id="KW-0414">Isoprene biosynthesis</keyword>
<dbReference type="AlphaFoldDB" id="A0A6A9UR71"/>
<evidence type="ECO:0000256" key="2">
    <source>
        <dbReference type="ARBA" id="ARBA00007579"/>
    </source>
</evidence>
<evidence type="ECO:0000256" key="9">
    <source>
        <dbReference type="ARBA" id="ARBA00023235"/>
    </source>
</evidence>
<comment type="similarity">
    <text evidence="2 10">Belongs to the IPP isomerase type 1 family.</text>
</comment>
<evidence type="ECO:0000256" key="1">
    <source>
        <dbReference type="ARBA" id="ARBA00004826"/>
    </source>
</evidence>
<evidence type="ECO:0000256" key="4">
    <source>
        <dbReference type="ARBA" id="ARBA00022490"/>
    </source>
</evidence>
<dbReference type="Gene3D" id="3.90.79.10">
    <property type="entry name" value="Nucleoside Triphosphate Pyrophosphohydrolase"/>
    <property type="match status" value="1"/>
</dbReference>
<dbReference type="GO" id="GO:0050992">
    <property type="term" value="P:dimethylallyl diphosphate biosynthetic process"/>
    <property type="evidence" value="ECO:0007669"/>
    <property type="project" value="UniProtKB-UniRule"/>
</dbReference>
<dbReference type="Proteomes" id="UP000435304">
    <property type="component" value="Unassembled WGS sequence"/>
</dbReference>
<dbReference type="PANTHER" id="PTHR10885">
    <property type="entry name" value="ISOPENTENYL-DIPHOSPHATE DELTA-ISOMERASE"/>
    <property type="match status" value="1"/>
</dbReference>
<gene>
    <name evidence="10" type="primary">idi</name>
    <name evidence="14" type="ORF">GC722_04250</name>
</gene>
<feature type="domain" description="Nudix hydrolase" evidence="13">
    <location>
        <begin position="29"/>
        <end position="163"/>
    </location>
</feature>
<feature type="binding site" evidence="10">
    <location>
        <position position="31"/>
    </location>
    <ligand>
        <name>Mn(2+)</name>
        <dbReference type="ChEBI" id="CHEBI:29035"/>
    </ligand>
</feature>
<evidence type="ECO:0000256" key="8">
    <source>
        <dbReference type="ARBA" id="ARBA00023229"/>
    </source>
</evidence>
<evidence type="ECO:0000259" key="13">
    <source>
        <dbReference type="PROSITE" id="PS51462"/>
    </source>
</evidence>
<feature type="active site" evidence="10 11">
    <location>
        <position position="115"/>
    </location>
</feature>
<dbReference type="RefSeq" id="WP_156608228.1">
    <property type="nucleotide sequence ID" value="NZ_WPCU01000004.1"/>
</dbReference>
<protein>
    <recommendedName>
        <fullName evidence="3 10">Isopentenyl-diphosphate Delta-isomerase</fullName>
        <shortName evidence="10">IPP isomerase</shortName>
        <ecNumber evidence="3 10">5.3.3.2</ecNumber>
    </recommendedName>
    <alternativeName>
        <fullName evidence="10">IPP:DMAPP isomerase</fullName>
    </alternativeName>
    <alternativeName>
        <fullName evidence="10">Isopentenyl pyrophosphate isomerase</fullName>
    </alternativeName>
</protein>
<accession>A0A6A9UR71</accession>
<dbReference type="NCBIfam" id="TIGR02150">
    <property type="entry name" value="IPP_isom_1"/>
    <property type="match status" value="1"/>
</dbReference>
<dbReference type="GO" id="GO:0008299">
    <property type="term" value="P:isoprenoid biosynthetic process"/>
    <property type="evidence" value="ECO:0007669"/>
    <property type="project" value="UniProtKB-UniRule"/>
</dbReference>
<dbReference type="GO" id="GO:0005737">
    <property type="term" value="C:cytoplasm"/>
    <property type="evidence" value="ECO:0007669"/>
    <property type="project" value="UniProtKB-SubCell"/>
</dbReference>
<keyword evidence="6 10" id="KW-0460">Magnesium</keyword>
<dbReference type="FunFam" id="3.90.79.10:FF:000009">
    <property type="entry name" value="Isopentenyl-diphosphate Delta-isomerase"/>
    <property type="match status" value="1"/>
</dbReference>